<evidence type="ECO:0000259" key="13">
    <source>
        <dbReference type="Pfam" id="PF02706"/>
    </source>
</evidence>
<evidence type="ECO:0000256" key="5">
    <source>
        <dbReference type="ARBA" id="ARBA00022475"/>
    </source>
</evidence>
<evidence type="ECO:0000256" key="12">
    <source>
        <dbReference type="SAM" id="Phobius"/>
    </source>
</evidence>
<evidence type="ECO:0000256" key="2">
    <source>
        <dbReference type="ARBA" id="ARBA00005132"/>
    </source>
</evidence>
<evidence type="ECO:0000256" key="7">
    <source>
        <dbReference type="ARBA" id="ARBA00022903"/>
    </source>
</evidence>
<dbReference type="Proteomes" id="UP000274117">
    <property type="component" value="Unassembled WGS sequence"/>
</dbReference>
<feature type="transmembrane region" description="Helical" evidence="12">
    <location>
        <begin position="21"/>
        <end position="45"/>
    </location>
</feature>
<evidence type="ECO:0000313" key="14">
    <source>
        <dbReference type="EMBL" id="RRR51714.1"/>
    </source>
</evidence>
<feature type="domain" description="Polysaccharide chain length determinant N-terminal" evidence="13">
    <location>
        <begin position="8"/>
        <end position="101"/>
    </location>
</feature>
<evidence type="ECO:0000256" key="1">
    <source>
        <dbReference type="ARBA" id="ARBA00004651"/>
    </source>
</evidence>
<evidence type="ECO:0000256" key="6">
    <source>
        <dbReference type="ARBA" id="ARBA00022692"/>
    </source>
</evidence>
<accession>A0A426TC53</accession>
<evidence type="ECO:0000256" key="8">
    <source>
        <dbReference type="ARBA" id="ARBA00022989"/>
    </source>
</evidence>
<comment type="similarity">
    <text evidence="3">Belongs to the CpsC/CapA family.</text>
</comment>
<protein>
    <recommendedName>
        <fullName evidence="4">Capsular polysaccharide biosynthesis protein CpsC</fullName>
    </recommendedName>
</protein>
<evidence type="ECO:0000256" key="9">
    <source>
        <dbReference type="ARBA" id="ARBA00023136"/>
    </source>
</evidence>
<evidence type="ECO:0000256" key="4">
    <source>
        <dbReference type="ARBA" id="ARBA00020739"/>
    </source>
</evidence>
<dbReference type="InterPro" id="IPR003856">
    <property type="entry name" value="LPS_length_determ_N"/>
</dbReference>
<dbReference type="GO" id="GO:0004713">
    <property type="term" value="F:protein tyrosine kinase activity"/>
    <property type="evidence" value="ECO:0007669"/>
    <property type="project" value="TreeGrafter"/>
</dbReference>
<comment type="caution">
    <text evidence="14">The sequence shown here is derived from an EMBL/GenBank/DDBJ whole genome shotgun (WGS) entry which is preliminary data.</text>
</comment>
<reference evidence="14 15" key="2">
    <citation type="submission" date="2018-12" db="EMBL/GenBank/DDBJ databases">
        <title>Whole-genome sequences of fifteen clinical Streptococcus suis strains isolated from pigs between 2006 and 2018.</title>
        <authorList>
            <person name="Stevens M.J.A."/>
            <person name="Cernela N."/>
            <person name="Spoerry Serrano N."/>
            <person name="Schmitt S."/>
            <person name="Schrenzel J."/>
            <person name="Stephan R."/>
        </authorList>
    </citation>
    <scope>NUCLEOTIDE SEQUENCE [LARGE SCALE GENOMIC DNA]</scope>
    <source>
        <strain evidence="14 15">PP422</strain>
    </source>
</reference>
<feature type="transmembrane region" description="Helical" evidence="12">
    <location>
        <begin position="182"/>
        <end position="202"/>
    </location>
</feature>
<keyword evidence="7" id="KW-0972">Capsule biogenesis/degradation</keyword>
<comment type="function">
    <text evidence="11">Required for CpsD phosphorylation. Involved in the regulation of capsular polysaccharide biosynthesis. May be part of a complex that directs the coordinated polymerization and export to the cell surface of the capsular polysaccharide.</text>
</comment>
<sequence length="245" mass="27000">MNKQRDDFIDIFELIALFKKNIVIIAICSLIGGAFMGLYASLAVAPQYASSAQLLVAQDPIDVGNQNAYVSAANSIRTNLEMIPTYRDILFGVPVLGKVADSFGGKYPAYYLKERLTFTQTEDSQAFVVNLRMDDAQEAQAVLEEITTVFSDTLQDIYSEGFGKVVVLSPASYNANKVSPSIIKNVVTGILAGIFLSFGFIISRNLFDRTVKNDAYLQAQNLTLLTELYDMTASEISNAHYKLNK</sequence>
<gene>
    <name evidence="14" type="ORF">EI998_08035</name>
</gene>
<comment type="subcellular location">
    <subcellularLocation>
        <location evidence="1">Cell membrane</location>
        <topology evidence="1">Multi-pass membrane protein</topology>
    </subcellularLocation>
</comment>
<keyword evidence="5" id="KW-1003">Cell membrane</keyword>
<evidence type="ECO:0000313" key="15">
    <source>
        <dbReference type="Proteomes" id="UP000274117"/>
    </source>
</evidence>
<dbReference type="InterPro" id="IPR050445">
    <property type="entry name" value="Bact_polysacc_biosynth/exp"/>
</dbReference>
<dbReference type="GO" id="GO:0005886">
    <property type="term" value="C:plasma membrane"/>
    <property type="evidence" value="ECO:0007669"/>
    <property type="project" value="UniProtKB-SubCell"/>
</dbReference>
<dbReference type="EMBL" id="RSDO01000014">
    <property type="protein sequence ID" value="RRR51714.1"/>
    <property type="molecule type" value="Genomic_DNA"/>
</dbReference>
<keyword evidence="9 12" id="KW-0472">Membrane</keyword>
<comment type="pathway">
    <text evidence="2">Capsule biogenesis; capsule polysaccharide biosynthesis.</text>
</comment>
<name>A0A426TC53_STRSU</name>
<keyword evidence="10" id="KW-0270">Exopolysaccharide synthesis</keyword>
<evidence type="ECO:0000256" key="11">
    <source>
        <dbReference type="ARBA" id="ARBA00045736"/>
    </source>
</evidence>
<dbReference type="Pfam" id="PF02706">
    <property type="entry name" value="Wzz"/>
    <property type="match status" value="1"/>
</dbReference>
<proteinExistence type="inferred from homology"/>
<reference evidence="14 15" key="1">
    <citation type="submission" date="2018-11" db="EMBL/GenBank/DDBJ databases">
        <authorList>
            <person name="Stevens M.J."/>
            <person name="Cernela N."/>
            <person name="Spoerry Serrano N."/>
            <person name="Schmitt S."/>
            <person name="Schrenzel J."/>
            <person name="Stephan R."/>
        </authorList>
    </citation>
    <scope>NUCLEOTIDE SEQUENCE [LARGE SCALE GENOMIC DNA]</scope>
    <source>
        <strain evidence="14 15">PP422</strain>
    </source>
</reference>
<dbReference type="PANTHER" id="PTHR32309:SF13">
    <property type="entry name" value="FERRIC ENTEROBACTIN TRANSPORT PROTEIN FEPE"/>
    <property type="match status" value="1"/>
</dbReference>
<dbReference type="UniPathway" id="UPA00934"/>
<evidence type="ECO:0000256" key="3">
    <source>
        <dbReference type="ARBA" id="ARBA00006683"/>
    </source>
</evidence>
<dbReference type="AlphaFoldDB" id="A0A426TC53"/>
<evidence type="ECO:0000256" key="10">
    <source>
        <dbReference type="ARBA" id="ARBA00023169"/>
    </source>
</evidence>
<keyword evidence="8 12" id="KW-1133">Transmembrane helix</keyword>
<keyword evidence="6 12" id="KW-0812">Transmembrane</keyword>
<organism evidence="14 15">
    <name type="scientific">Streptococcus suis</name>
    <dbReference type="NCBI Taxonomy" id="1307"/>
    <lineage>
        <taxon>Bacteria</taxon>
        <taxon>Bacillati</taxon>
        <taxon>Bacillota</taxon>
        <taxon>Bacilli</taxon>
        <taxon>Lactobacillales</taxon>
        <taxon>Streptococcaceae</taxon>
        <taxon>Streptococcus</taxon>
    </lineage>
</organism>
<dbReference type="PANTHER" id="PTHR32309">
    <property type="entry name" value="TYROSINE-PROTEIN KINASE"/>
    <property type="match status" value="1"/>
</dbReference>
<dbReference type="GO" id="GO:0045227">
    <property type="term" value="P:capsule polysaccharide biosynthetic process"/>
    <property type="evidence" value="ECO:0007669"/>
    <property type="project" value="UniProtKB-UniPathway"/>
</dbReference>